<keyword evidence="9" id="KW-0539">Nucleus</keyword>
<feature type="compositionally biased region" description="Polar residues" evidence="10">
    <location>
        <begin position="456"/>
        <end position="465"/>
    </location>
</feature>
<feature type="compositionally biased region" description="Polar residues" evidence="10">
    <location>
        <begin position="1353"/>
        <end position="1364"/>
    </location>
</feature>
<dbReference type="GO" id="GO:0006915">
    <property type="term" value="P:apoptotic process"/>
    <property type="evidence" value="ECO:0007669"/>
    <property type="project" value="UniProtKB-KW"/>
</dbReference>
<keyword evidence="13" id="KW-1185">Reference proteome</keyword>
<evidence type="ECO:0000256" key="10">
    <source>
        <dbReference type="SAM" id="MobiDB-lite"/>
    </source>
</evidence>
<feature type="region of interest" description="Disordered" evidence="10">
    <location>
        <begin position="1507"/>
        <end position="1570"/>
    </location>
</feature>
<evidence type="ECO:0000256" key="8">
    <source>
        <dbReference type="ARBA" id="ARBA00023186"/>
    </source>
</evidence>
<feature type="compositionally biased region" description="Basic and acidic residues" evidence="10">
    <location>
        <begin position="372"/>
        <end position="385"/>
    </location>
</feature>
<reference evidence="12" key="1">
    <citation type="journal article" date="2020" name="bioRxiv">
        <title>Chromosome-level reference genome of the European wasp spider Argiope bruennichi: a resource for studies on range expansion and evolutionary adaptation.</title>
        <authorList>
            <person name="Sheffer M.M."/>
            <person name="Hoppe A."/>
            <person name="Krehenwinkel H."/>
            <person name="Uhl G."/>
            <person name="Kuss A.W."/>
            <person name="Jensen L."/>
            <person name="Jensen C."/>
            <person name="Gillespie R.G."/>
            <person name="Hoff K.J."/>
            <person name="Prost S."/>
        </authorList>
    </citation>
    <scope>NUCLEOTIDE SEQUENCE</scope>
</reference>
<evidence type="ECO:0000256" key="2">
    <source>
        <dbReference type="ARBA" id="ARBA00004286"/>
    </source>
</evidence>
<comment type="caution">
    <text evidence="12">The sequence shown here is derived from an EMBL/GenBank/DDBJ whole genome shotgun (WGS) entry which is preliminary data.</text>
</comment>
<evidence type="ECO:0000256" key="3">
    <source>
        <dbReference type="ARBA" id="ARBA00004496"/>
    </source>
</evidence>
<feature type="compositionally biased region" description="Acidic residues" evidence="10">
    <location>
        <begin position="1518"/>
        <end position="1535"/>
    </location>
</feature>
<comment type="subcellular location">
    <subcellularLocation>
        <location evidence="2">Chromosome</location>
    </subcellularLocation>
    <subcellularLocation>
        <location evidence="3">Cytoplasm</location>
    </subcellularLocation>
    <subcellularLocation>
        <location evidence="1">Nucleus</location>
    </subcellularLocation>
</comment>
<keyword evidence="4" id="KW-0158">Chromosome</keyword>
<gene>
    <name evidence="12" type="ORF">HNY73_016634</name>
</gene>
<sequence length="1599" mass="177830">MGKRKVEVITLLSSDEETPPLVNNLSNKKTDVKVRKTARKSTAASMGQLSITPIKTESKSSVSHDSASSAMKSKPKANQPILNSTSVKQSTFPMKQSVHDSNNLNTFNHNSNLISNLQKNAVASSTNGLPPIEITKKMPHLTITPIPKPSDPPVAHNSKTARKSFNSKPDHHLSPEVQITASKLNKSATYQSSAKFSKRNQSVKVSSSSTKTAIHPSDSNIISSANSSYSDSKSHISANDSLYVESMKKKARKSFPSSNSQIPPSLISSLGKSGVSIINIDNTNSLNSGQVRKKSEEVFDPKNLKTSPDLSITKIKTDKVTISQRDDVESEHVERTQVSQMSLNQNNVRQLRTNSLTNNKNQNSTSVKSKHKDTFNSEFVSHESPKIPFKKVSKNNALTSSVSKKSNNMDSKTNSMLSKPQKTRSSKNNDNSYIKKTSLTGKTKSDSKSDVIILPNTPQMPSANQKPVVSAFAFKSTVSKTSSSINEQNVSQTNNLKKNQPLKRKNSNSVSNPRLPKKVSFEAPQNGEAPNSAFVDHHKRIMAIKESLKDLDSDLKQKEKVEKSLDNVVNVAGTKKDSDIPLQSIGEKKDTIASSNILEKKKDTIIPLPCNKKRDTIISVPCVEEKKKDTVILLPYIEGKKKEKIILLPSVLEKKKDTVISLPNVEVKKKDTVIPLSHIEEMKKDSLISLPNDDDEKGMAIPLASVDEEKEDISNPVLLTEEKDANVPLPPVDESIVKGAQLEAKEHESQNEISNLEELSNDATVDAKHGENILDNKRPLKQVTSPKLSLKRNINTDGTPVKKLKVGSNAVSENICVPLHNQNESAAVLFNSIGSVDVNSFPWSENDNITTKYKKFLQFCKPFMKSSPHEENKIVKTFLKQFQKADVQFIESTNFIELLCETVLKVKTNPGKIFVHLSVLSSKLREHKKLDFSHCLSSSNDRPKSDNHVKPISDSETEVASHSSNNRFQVTESANHFKQIAKESSEITAHVSSEESKVLRNTKPIDKNSFNELERATHASSDYSEKIDSAKHNIYISNILPEITSDLSNSNDPENSRTRKVENRIGQTTGDEPEINSDSVNLNKIKIAECTNHTENIPADEPEISTDFAEPQNEDSSPSLITSDPNESVEPNDSRSSPTIFNPTVIESSIKGSCMNDFYGTPSTSNFKVKNHIGQIAGDEPEINSDSINLNKSKIAECTNHSENIPADEPEISTDFAEPANEDSSPSLITFNPNESVEPNDSRSSPTIFNPTVIESSIKGSCMNDFYSRPSTSRYADYAEMLLSSTLPGNTLEEIERESYRLPLDSATKDSIENHQDFLISKKISNSIPHSELPIPVVNPDLRNSLLDKGNDSDSTASFPSKSNKYVPKKESVPKNKKSDEEEFEKRIRDLEKYLGRLSKKIKKLQLKELSLDDLDNEDSVYILQDNYINSKNVIISEQIFKDIGKELQRRRILDMEQDLISYCPEDAELDYDPADHDESLKSKLISSVAEGEKKMDEIMQKYAEMQKEEEVVHDGVMEVEETSEEEREDSDIPETEPATPSTDERMDEIETERDPPKQDYLTSSLKGFPDDRYLTGFFSMLHKGASGQERKSKGNLFE</sequence>
<feature type="compositionally biased region" description="Polar residues" evidence="10">
    <location>
        <begin position="958"/>
        <end position="967"/>
    </location>
</feature>
<feature type="compositionally biased region" description="Basic and acidic residues" evidence="10">
    <location>
        <begin position="1507"/>
        <end position="1517"/>
    </location>
</feature>
<feature type="compositionally biased region" description="Low complexity" evidence="10">
    <location>
        <begin position="202"/>
        <end position="231"/>
    </location>
</feature>
<feature type="compositionally biased region" description="Polar residues" evidence="10">
    <location>
        <begin position="426"/>
        <end position="442"/>
    </location>
</feature>
<evidence type="ECO:0000256" key="6">
    <source>
        <dbReference type="ARBA" id="ARBA00022703"/>
    </source>
</evidence>
<dbReference type="Gene3D" id="1.10.8.810">
    <property type="entry name" value="Daxx helical bundle domain"/>
    <property type="match status" value="1"/>
</dbReference>
<keyword evidence="5" id="KW-0963">Cytoplasm</keyword>
<dbReference type="InterPro" id="IPR038298">
    <property type="entry name" value="Daxx_N_sf"/>
</dbReference>
<feature type="domain" description="Daxx histone-binding" evidence="11">
    <location>
        <begin position="1436"/>
        <end position="1505"/>
    </location>
</feature>
<feature type="compositionally biased region" description="Polar residues" evidence="10">
    <location>
        <begin position="336"/>
        <end position="367"/>
    </location>
</feature>
<reference evidence="12" key="2">
    <citation type="submission" date="2020-06" db="EMBL/GenBank/DDBJ databases">
        <authorList>
            <person name="Sheffer M."/>
        </authorList>
    </citation>
    <scope>NUCLEOTIDE SEQUENCE</scope>
</reference>
<dbReference type="Gene3D" id="1.20.58.2170">
    <property type="match status" value="2"/>
</dbReference>
<evidence type="ECO:0000256" key="4">
    <source>
        <dbReference type="ARBA" id="ARBA00022454"/>
    </source>
</evidence>
<feature type="region of interest" description="Disordered" evidence="10">
    <location>
        <begin position="326"/>
        <end position="465"/>
    </location>
</feature>
<feature type="compositionally biased region" description="Polar residues" evidence="10">
    <location>
        <begin position="394"/>
        <end position="420"/>
    </location>
</feature>
<feature type="region of interest" description="Disordered" evidence="10">
    <location>
        <begin position="142"/>
        <end position="177"/>
    </location>
</feature>
<feature type="compositionally biased region" description="Low complexity" evidence="10">
    <location>
        <begin position="59"/>
        <end position="72"/>
    </location>
</feature>
<accession>A0A8T0EJ36</accession>
<evidence type="ECO:0000313" key="12">
    <source>
        <dbReference type="EMBL" id="KAF8774033.1"/>
    </source>
</evidence>
<feature type="compositionally biased region" description="Basic and acidic residues" evidence="10">
    <location>
        <begin position="941"/>
        <end position="953"/>
    </location>
</feature>
<dbReference type="GO" id="GO:0005634">
    <property type="term" value="C:nucleus"/>
    <property type="evidence" value="ECO:0007669"/>
    <property type="project" value="UniProtKB-SubCell"/>
</dbReference>
<feature type="region of interest" description="Disordered" evidence="10">
    <location>
        <begin position="481"/>
        <end position="532"/>
    </location>
</feature>
<keyword evidence="6" id="KW-0053">Apoptosis</keyword>
<dbReference type="GO" id="GO:0042393">
    <property type="term" value="F:histone binding"/>
    <property type="evidence" value="ECO:0007669"/>
    <property type="project" value="InterPro"/>
</dbReference>
<name>A0A8T0EJ36_ARGBR</name>
<feature type="compositionally biased region" description="Polar residues" evidence="10">
    <location>
        <begin position="481"/>
        <end position="498"/>
    </location>
</feature>
<organism evidence="12 13">
    <name type="scientific">Argiope bruennichi</name>
    <name type="common">Wasp spider</name>
    <name type="synonym">Aranea bruennichi</name>
    <dbReference type="NCBI Taxonomy" id="94029"/>
    <lineage>
        <taxon>Eukaryota</taxon>
        <taxon>Metazoa</taxon>
        <taxon>Ecdysozoa</taxon>
        <taxon>Arthropoda</taxon>
        <taxon>Chelicerata</taxon>
        <taxon>Arachnida</taxon>
        <taxon>Araneae</taxon>
        <taxon>Araneomorphae</taxon>
        <taxon>Entelegynae</taxon>
        <taxon>Araneoidea</taxon>
        <taxon>Araneidae</taxon>
        <taxon>Argiope</taxon>
    </lineage>
</organism>
<feature type="region of interest" description="Disordered" evidence="10">
    <location>
        <begin position="191"/>
        <end position="235"/>
    </location>
</feature>
<protein>
    <recommendedName>
        <fullName evidence="11">Daxx histone-binding domain-containing protein</fullName>
    </recommendedName>
</protein>
<feature type="region of interest" description="Disordered" evidence="10">
    <location>
        <begin position="1215"/>
        <end position="1249"/>
    </location>
</feature>
<feature type="compositionally biased region" description="Polar residues" evidence="10">
    <location>
        <begin position="1065"/>
        <end position="1077"/>
    </location>
</feature>
<evidence type="ECO:0000259" key="11">
    <source>
        <dbReference type="Pfam" id="PF20920"/>
    </source>
</evidence>
<dbReference type="Proteomes" id="UP000807504">
    <property type="component" value="Unassembled WGS sequence"/>
</dbReference>
<evidence type="ECO:0000256" key="5">
    <source>
        <dbReference type="ARBA" id="ARBA00022490"/>
    </source>
</evidence>
<dbReference type="GO" id="GO:0005694">
    <property type="term" value="C:chromosome"/>
    <property type="evidence" value="ECO:0007669"/>
    <property type="project" value="UniProtKB-SubCell"/>
</dbReference>
<dbReference type="InterPro" id="IPR046426">
    <property type="entry name" value="DAXX_histone-bd_sf"/>
</dbReference>
<feature type="compositionally biased region" description="Polar residues" evidence="10">
    <location>
        <begin position="1222"/>
        <end position="1249"/>
    </location>
</feature>
<proteinExistence type="predicted"/>
<dbReference type="EMBL" id="JABXBU010002227">
    <property type="protein sequence ID" value="KAF8774033.1"/>
    <property type="molecule type" value="Genomic_DNA"/>
</dbReference>
<dbReference type="GO" id="GO:0005737">
    <property type="term" value="C:cytoplasm"/>
    <property type="evidence" value="ECO:0007669"/>
    <property type="project" value="UniProtKB-SubCell"/>
</dbReference>
<dbReference type="GO" id="GO:0006355">
    <property type="term" value="P:regulation of DNA-templated transcription"/>
    <property type="evidence" value="ECO:0007669"/>
    <property type="project" value="UniProtKB-ARBA"/>
</dbReference>
<feature type="region of interest" description="Disordered" evidence="10">
    <location>
        <begin position="32"/>
        <end position="81"/>
    </location>
</feature>
<evidence type="ECO:0000256" key="9">
    <source>
        <dbReference type="ARBA" id="ARBA00023242"/>
    </source>
</evidence>
<feature type="region of interest" description="Disordered" evidence="10">
    <location>
        <begin position="1344"/>
        <end position="1383"/>
    </location>
</feature>
<feature type="compositionally biased region" description="Basic and acidic residues" evidence="10">
    <location>
        <begin position="326"/>
        <end position="335"/>
    </location>
</feature>
<dbReference type="InterPro" id="IPR046378">
    <property type="entry name" value="DAXX_histone-bd"/>
</dbReference>
<dbReference type="Pfam" id="PF20920">
    <property type="entry name" value="DAXX_hist_bd"/>
    <property type="match status" value="1"/>
</dbReference>
<evidence type="ECO:0000256" key="7">
    <source>
        <dbReference type="ARBA" id="ARBA00023054"/>
    </source>
</evidence>
<feature type="region of interest" description="Disordered" evidence="10">
    <location>
        <begin position="1044"/>
        <end position="1077"/>
    </location>
</feature>
<feature type="compositionally biased region" description="Basic and acidic residues" evidence="10">
    <location>
        <begin position="1054"/>
        <end position="1063"/>
    </location>
</feature>
<keyword evidence="7" id="KW-0175">Coiled coil</keyword>
<evidence type="ECO:0000256" key="1">
    <source>
        <dbReference type="ARBA" id="ARBA00004123"/>
    </source>
</evidence>
<evidence type="ECO:0000313" key="13">
    <source>
        <dbReference type="Proteomes" id="UP000807504"/>
    </source>
</evidence>
<feature type="compositionally biased region" description="Polar residues" evidence="10">
    <location>
        <begin position="1114"/>
        <end position="1141"/>
    </location>
</feature>
<feature type="region of interest" description="Disordered" evidence="10">
    <location>
        <begin position="935"/>
        <end position="967"/>
    </location>
</feature>
<feature type="region of interest" description="Disordered" evidence="10">
    <location>
        <begin position="1093"/>
        <end position="1141"/>
    </location>
</feature>
<keyword evidence="8" id="KW-0143">Chaperone</keyword>
<feature type="compositionally biased region" description="Polar residues" evidence="10">
    <location>
        <begin position="40"/>
        <end position="55"/>
    </location>
</feature>
<feature type="compositionally biased region" description="Basic and acidic residues" evidence="10">
    <location>
        <begin position="1368"/>
        <end position="1383"/>
    </location>
</feature>